<sequence>MGPTGKGPVPSPWGTRGPRRPPYGAGRVRSASTVRGRTTTPYPAADGSAARGTGDMTRAPAPGRPGGLRRAALRDRRDHRIMTTTIHLAQQPEADELLGRSPLAALVGMLLDQQIPMEWAFCGPYTIARRMDADDLDAHAIAAYDPEAFAALLSAKPAVHRYPGSMAKRVQQLCRYLVDEYGGDASAVWSDAASGAELLDRLLALPGFGRQKAQIFLALLGKRYGVRPDGWREAAGAYGEEGAYRSAADITGPESLARVRAHKQEAKRAAKTAKTAKATKATKATKTDGTAKATKTARAAGTAKGAESATDAGLSAAE</sequence>
<evidence type="ECO:0000256" key="1">
    <source>
        <dbReference type="SAM" id="MobiDB-lite"/>
    </source>
</evidence>
<name>A0A918HU05_9ACTN</name>
<comment type="caution">
    <text evidence="2">The sequence shown here is derived from an EMBL/GenBank/DDBJ whole genome shotgun (WGS) entry which is preliminary data.</text>
</comment>
<evidence type="ECO:0008006" key="4">
    <source>
        <dbReference type="Google" id="ProtNLM"/>
    </source>
</evidence>
<dbReference type="SUPFAM" id="SSF48150">
    <property type="entry name" value="DNA-glycosylase"/>
    <property type="match status" value="1"/>
</dbReference>
<organism evidence="2 3">
    <name type="scientific">Streptomyces lavendofoliae</name>
    <dbReference type="NCBI Taxonomy" id="67314"/>
    <lineage>
        <taxon>Bacteria</taxon>
        <taxon>Bacillati</taxon>
        <taxon>Actinomycetota</taxon>
        <taxon>Actinomycetes</taxon>
        <taxon>Kitasatosporales</taxon>
        <taxon>Streptomycetaceae</taxon>
        <taxon>Streptomyces</taxon>
    </lineage>
</organism>
<feature type="compositionally biased region" description="Low complexity" evidence="1">
    <location>
        <begin position="12"/>
        <end position="29"/>
    </location>
</feature>
<reference evidence="2" key="2">
    <citation type="submission" date="2020-09" db="EMBL/GenBank/DDBJ databases">
        <authorList>
            <person name="Sun Q."/>
            <person name="Ohkuma M."/>
        </authorList>
    </citation>
    <scope>NUCLEOTIDE SEQUENCE</scope>
    <source>
        <strain evidence="2">JCM 4391</strain>
    </source>
</reference>
<evidence type="ECO:0000313" key="2">
    <source>
        <dbReference type="EMBL" id="GGU26850.1"/>
    </source>
</evidence>
<dbReference type="EMBL" id="BMTP01000003">
    <property type="protein sequence ID" value="GGU26850.1"/>
    <property type="molecule type" value="Genomic_DNA"/>
</dbReference>
<feature type="compositionally biased region" description="Low complexity" evidence="1">
    <location>
        <begin position="272"/>
        <end position="306"/>
    </location>
</feature>
<dbReference type="Gene3D" id="1.10.340.30">
    <property type="entry name" value="Hypothetical protein, domain 2"/>
    <property type="match status" value="1"/>
</dbReference>
<keyword evidence="3" id="KW-1185">Reference proteome</keyword>
<feature type="region of interest" description="Disordered" evidence="1">
    <location>
        <begin position="269"/>
        <end position="318"/>
    </location>
</feature>
<dbReference type="NCBIfam" id="TIGR03252">
    <property type="entry name" value="HhH-GPD-type base excision DNA repair protein"/>
    <property type="match status" value="1"/>
</dbReference>
<feature type="region of interest" description="Disordered" evidence="1">
    <location>
        <begin position="1"/>
        <end position="67"/>
    </location>
</feature>
<dbReference type="InterPro" id="IPR011257">
    <property type="entry name" value="DNA_glycosylase"/>
</dbReference>
<gene>
    <name evidence="2" type="ORF">GCM10010274_11700</name>
</gene>
<feature type="compositionally biased region" description="Polar residues" evidence="1">
    <location>
        <begin position="30"/>
        <end position="41"/>
    </location>
</feature>
<dbReference type="InterPro" id="IPR017658">
    <property type="entry name" value="HhH-GPD_base_excis"/>
</dbReference>
<dbReference type="AlphaFoldDB" id="A0A918HU05"/>
<dbReference type="Proteomes" id="UP000636661">
    <property type="component" value="Unassembled WGS sequence"/>
</dbReference>
<reference evidence="2" key="1">
    <citation type="journal article" date="2014" name="Int. J. Syst. Evol. Microbiol.">
        <title>Complete genome sequence of Corynebacterium casei LMG S-19264T (=DSM 44701T), isolated from a smear-ripened cheese.</title>
        <authorList>
            <consortium name="US DOE Joint Genome Institute (JGI-PGF)"/>
            <person name="Walter F."/>
            <person name="Albersmeier A."/>
            <person name="Kalinowski J."/>
            <person name="Ruckert C."/>
        </authorList>
    </citation>
    <scope>NUCLEOTIDE SEQUENCE</scope>
    <source>
        <strain evidence="2">JCM 4391</strain>
    </source>
</reference>
<accession>A0A918HU05</accession>
<evidence type="ECO:0000313" key="3">
    <source>
        <dbReference type="Proteomes" id="UP000636661"/>
    </source>
</evidence>
<dbReference type="GO" id="GO:0006281">
    <property type="term" value="P:DNA repair"/>
    <property type="evidence" value="ECO:0007669"/>
    <property type="project" value="InterPro"/>
</dbReference>
<proteinExistence type="predicted"/>
<dbReference type="GO" id="GO:0003824">
    <property type="term" value="F:catalytic activity"/>
    <property type="evidence" value="ECO:0007669"/>
    <property type="project" value="InterPro"/>
</dbReference>
<protein>
    <recommendedName>
        <fullName evidence="4">HhH-GPD domain-containing protein</fullName>
    </recommendedName>
</protein>